<evidence type="ECO:0000313" key="4">
    <source>
        <dbReference type="Proteomes" id="UP000060487"/>
    </source>
</evidence>
<keyword evidence="1" id="KW-0663">Pyridoxal phosphate</keyword>
<gene>
    <name evidence="3" type="ORF">ASN18_0033</name>
</gene>
<evidence type="ECO:0000313" key="3">
    <source>
        <dbReference type="EMBL" id="KWT95105.1"/>
    </source>
</evidence>
<feature type="domain" description="Aminotransferase class V" evidence="2">
    <location>
        <begin position="53"/>
        <end position="370"/>
    </location>
</feature>
<dbReference type="PANTHER" id="PTHR43586">
    <property type="entry name" value="CYSTEINE DESULFURASE"/>
    <property type="match status" value="1"/>
</dbReference>
<protein>
    <submittedName>
        <fullName evidence="3">Class V aminotransferase</fullName>
        <ecNumber evidence="3">2.8.1.7</ecNumber>
    </submittedName>
</protein>
<keyword evidence="4" id="KW-1185">Reference proteome</keyword>
<dbReference type="RefSeq" id="WP_085050573.1">
    <property type="nucleotide sequence ID" value="NZ_LNQR01000001.1"/>
</dbReference>
<dbReference type="GO" id="GO:0031071">
    <property type="term" value="F:cysteine desulfurase activity"/>
    <property type="evidence" value="ECO:0007669"/>
    <property type="project" value="UniProtKB-EC"/>
</dbReference>
<dbReference type="EC" id="2.8.1.7" evidence="3"/>
<dbReference type="Proteomes" id="UP000060487">
    <property type="component" value="Unassembled WGS sequence"/>
</dbReference>
<evidence type="ECO:0000256" key="1">
    <source>
        <dbReference type="ARBA" id="ARBA00022898"/>
    </source>
</evidence>
<sequence>MSEQAWYEQFRTMFKGLNRCVFLNSAGVEMVSDPVRDAVTEWTELGQCVSYDYNTILTEAKNNAAAIVSGSPERVFLSRNTTHGIQTFILGYPWQKGDGVVIADSEFPANRLTWLSLQRKNGVDVKIVKSYKYKVSLDDYIKMCDKHTKVIAISWVSYLSGQKAAIAQLGEFCRENNMYLVVDGIQGIGAAAMDAEAMNIDWLSADGHKWMCGPEGVGLVWMSERALQIIEPACKGWFGVKKPFDFEDFDQDYAPNADKYLDGSPMLLGIMAFNAALKMLLSFGMDRIERRVIELSSYAIHEVHRRGWELLTPSDPKARAGIVTFKPSSGDPVLIMKNLLSNNIICSLRGGQQYLRISAHAFNNHEDIDRTFYIIDKAQ</sequence>
<name>A0ABR5SJU9_9BACT</name>
<keyword evidence="3" id="KW-0808">Transferase</keyword>
<reference evidence="3 4" key="1">
    <citation type="submission" date="2015-11" db="EMBL/GenBank/DDBJ databases">
        <authorList>
            <person name="Lin W."/>
        </authorList>
    </citation>
    <scope>NUCLEOTIDE SEQUENCE [LARGE SCALE GENOMIC DNA]</scope>
    <source>
        <strain evidence="3 4">HCH-1</strain>
    </source>
</reference>
<dbReference type="Gene3D" id="3.40.640.10">
    <property type="entry name" value="Type I PLP-dependent aspartate aminotransferase-like (Major domain)"/>
    <property type="match status" value="1"/>
</dbReference>
<comment type="caution">
    <text evidence="3">The sequence shown here is derived from an EMBL/GenBank/DDBJ whole genome shotgun (WGS) entry which is preliminary data.</text>
</comment>
<evidence type="ECO:0000259" key="2">
    <source>
        <dbReference type="Pfam" id="PF00266"/>
    </source>
</evidence>
<accession>A0ABR5SJU9</accession>
<dbReference type="SUPFAM" id="SSF53383">
    <property type="entry name" value="PLP-dependent transferases"/>
    <property type="match status" value="1"/>
</dbReference>
<dbReference type="InterPro" id="IPR000192">
    <property type="entry name" value="Aminotrans_V_dom"/>
</dbReference>
<dbReference type="InterPro" id="IPR015422">
    <property type="entry name" value="PyrdxlP-dep_Trfase_small"/>
</dbReference>
<dbReference type="EMBL" id="LNQR01000001">
    <property type="protein sequence ID" value="KWT95105.1"/>
    <property type="molecule type" value="Genomic_DNA"/>
</dbReference>
<dbReference type="Gene3D" id="3.90.1150.10">
    <property type="entry name" value="Aspartate Aminotransferase, domain 1"/>
    <property type="match status" value="1"/>
</dbReference>
<organism evidence="3 4">
    <name type="scientific">Candidatus Magnetominusculus xianensis</name>
    <dbReference type="NCBI Taxonomy" id="1748249"/>
    <lineage>
        <taxon>Bacteria</taxon>
        <taxon>Pseudomonadati</taxon>
        <taxon>Nitrospirota</taxon>
        <taxon>Nitrospiria</taxon>
        <taxon>Nitrospirales</taxon>
        <taxon>Nitrospiraceae</taxon>
        <taxon>Candidatus Magnetominusculus</taxon>
    </lineage>
</organism>
<dbReference type="InterPro" id="IPR015421">
    <property type="entry name" value="PyrdxlP-dep_Trfase_major"/>
</dbReference>
<dbReference type="GO" id="GO:0008483">
    <property type="term" value="F:transaminase activity"/>
    <property type="evidence" value="ECO:0007669"/>
    <property type="project" value="UniProtKB-KW"/>
</dbReference>
<keyword evidence="3" id="KW-0032">Aminotransferase</keyword>
<dbReference type="InterPro" id="IPR015424">
    <property type="entry name" value="PyrdxlP-dep_Trfase"/>
</dbReference>
<dbReference type="PANTHER" id="PTHR43586:SF15">
    <property type="entry name" value="BLR3095 PROTEIN"/>
    <property type="match status" value="1"/>
</dbReference>
<proteinExistence type="predicted"/>
<dbReference type="Pfam" id="PF00266">
    <property type="entry name" value="Aminotran_5"/>
    <property type="match status" value="1"/>
</dbReference>